<accession>A0AAG5DWE2</accession>
<keyword evidence="2" id="KW-1185">Reference proteome</keyword>
<proteinExistence type="predicted"/>
<dbReference type="Proteomes" id="UP000075880">
    <property type="component" value="Unassembled WGS sequence"/>
</dbReference>
<dbReference type="EnsemblMetazoa" id="ENSAATROPT016975">
    <property type="protein sequence ID" value="ENSAATROPP014958"/>
    <property type="gene ID" value="ENSAATROPG013890"/>
</dbReference>
<reference evidence="1" key="1">
    <citation type="submission" date="2024-04" db="UniProtKB">
        <authorList>
            <consortium name="EnsemblMetazoa"/>
        </authorList>
    </citation>
    <scope>IDENTIFICATION</scope>
    <source>
        <strain evidence="1">EBRO</strain>
    </source>
</reference>
<name>A0AAG5DWE2_ANOAO</name>
<evidence type="ECO:0000313" key="2">
    <source>
        <dbReference type="Proteomes" id="UP000075880"/>
    </source>
</evidence>
<evidence type="ECO:0000313" key="1">
    <source>
        <dbReference type="EnsemblMetazoa" id="ENSAATROPP014958"/>
    </source>
</evidence>
<dbReference type="AlphaFoldDB" id="A0AAG5DWE2"/>
<protein>
    <submittedName>
        <fullName evidence="1">Uncharacterized protein</fullName>
    </submittedName>
</protein>
<organism evidence="1 2">
    <name type="scientific">Anopheles atroparvus</name>
    <name type="common">European mosquito</name>
    <dbReference type="NCBI Taxonomy" id="41427"/>
    <lineage>
        <taxon>Eukaryota</taxon>
        <taxon>Metazoa</taxon>
        <taxon>Ecdysozoa</taxon>
        <taxon>Arthropoda</taxon>
        <taxon>Hexapoda</taxon>
        <taxon>Insecta</taxon>
        <taxon>Pterygota</taxon>
        <taxon>Neoptera</taxon>
        <taxon>Endopterygota</taxon>
        <taxon>Diptera</taxon>
        <taxon>Nematocera</taxon>
        <taxon>Culicoidea</taxon>
        <taxon>Culicidae</taxon>
        <taxon>Anophelinae</taxon>
        <taxon>Anopheles</taxon>
    </lineage>
</organism>
<sequence length="178" mass="19916">MHLFHLFSHSSKQVENADAGMSFSSAVAAASISSIVSKRCPRSGRFSLLNSQKSAGAKSGEYGGCRTIWVPVVAKNSLKTMAVWEGALSWCKNQLLFFHKSVRFRRMEVPNTFRKVSYRQPTIVDHQILDLDDVGVVGRGEWSPRTVLVFDLLTAILEITVPFAHIFLRHGFFPEGFL</sequence>